<evidence type="ECO:0000256" key="3">
    <source>
        <dbReference type="ARBA" id="ARBA00007931"/>
    </source>
</evidence>
<organism evidence="15 16">
    <name type="scientific">Candidatus Berkelbacteria bacterium CG10_big_fil_rev_8_21_14_0_10_43_13</name>
    <dbReference type="NCBI Taxonomy" id="1974514"/>
    <lineage>
        <taxon>Bacteria</taxon>
        <taxon>Candidatus Berkelbacteria</taxon>
    </lineage>
</organism>
<keyword evidence="6 13" id="KW-0812">Transmembrane</keyword>
<dbReference type="GO" id="GO:0008237">
    <property type="term" value="F:metallopeptidase activity"/>
    <property type="evidence" value="ECO:0007669"/>
    <property type="project" value="UniProtKB-KW"/>
</dbReference>
<evidence type="ECO:0000256" key="8">
    <source>
        <dbReference type="ARBA" id="ARBA00022801"/>
    </source>
</evidence>
<dbReference type="Proteomes" id="UP000231382">
    <property type="component" value="Unassembled WGS sequence"/>
</dbReference>
<keyword evidence="10 13" id="KW-1133">Transmembrane helix</keyword>
<dbReference type="AlphaFoldDB" id="A0A2H0W6Z9"/>
<dbReference type="CDD" id="cd06158">
    <property type="entry name" value="S2P-M50_like_1"/>
    <property type="match status" value="1"/>
</dbReference>
<dbReference type="PANTHER" id="PTHR35864:SF1">
    <property type="entry name" value="ZINC METALLOPROTEASE YWHC-RELATED"/>
    <property type="match status" value="1"/>
</dbReference>
<feature type="transmembrane region" description="Helical" evidence="13">
    <location>
        <begin position="124"/>
        <end position="147"/>
    </location>
</feature>
<name>A0A2H0W6Z9_9BACT</name>
<keyword evidence="8" id="KW-0378">Hydrolase</keyword>
<dbReference type="GO" id="GO:0005886">
    <property type="term" value="C:plasma membrane"/>
    <property type="evidence" value="ECO:0007669"/>
    <property type="project" value="UniProtKB-SubCell"/>
</dbReference>
<keyword evidence="9" id="KW-0862">Zinc</keyword>
<evidence type="ECO:0000313" key="16">
    <source>
        <dbReference type="Proteomes" id="UP000231382"/>
    </source>
</evidence>
<evidence type="ECO:0000256" key="9">
    <source>
        <dbReference type="ARBA" id="ARBA00022833"/>
    </source>
</evidence>
<feature type="transmembrane region" description="Helical" evidence="13">
    <location>
        <begin position="12"/>
        <end position="31"/>
    </location>
</feature>
<proteinExistence type="inferred from homology"/>
<protein>
    <submittedName>
        <fullName evidence="15">Site-2 protease family protein</fullName>
    </submittedName>
</protein>
<gene>
    <name evidence="15" type="ORF">COT78_01330</name>
</gene>
<dbReference type="InterPro" id="IPR044537">
    <property type="entry name" value="Rip2-like"/>
</dbReference>
<comment type="cofactor">
    <cofactor evidence="1">
        <name>Zn(2+)</name>
        <dbReference type="ChEBI" id="CHEBI:29105"/>
    </cofactor>
</comment>
<comment type="caution">
    <text evidence="15">The sequence shown here is derived from an EMBL/GenBank/DDBJ whole genome shotgun (WGS) entry which is preliminary data.</text>
</comment>
<keyword evidence="5 15" id="KW-0645">Protease</keyword>
<dbReference type="EMBL" id="PEZW01000009">
    <property type="protein sequence ID" value="PIS07859.1"/>
    <property type="molecule type" value="Genomic_DNA"/>
</dbReference>
<dbReference type="PANTHER" id="PTHR35864">
    <property type="entry name" value="ZINC METALLOPROTEASE MJ0611-RELATED"/>
    <property type="match status" value="1"/>
</dbReference>
<reference evidence="16" key="1">
    <citation type="submission" date="2017-09" db="EMBL/GenBank/DDBJ databases">
        <title>Depth-based differentiation of microbial function through sediment-hosted aquifers and enrichment of novel symbionts in the deep terrestrial subsurface.</title>
        <authorList>
            <person name="Probst A.J."/>
            <person name="Ladd B."/>
            <person name="Jarett J.K."/>
            <person name="Geller-Mcgrath D.E."/>
            <person name="Sieber C.M.K."/>
            <person name="Emerson J.B."/>
            <person name="Anantharaman K."/>
            <person name="Thomas B.C."/>
            <person name="Malmstrom R."/>
            <person name="Stieglmeier M."/>
            <person name="Klingl A."/>
            <person name="Woyke T."/>
            <person name="Ryan C.M."/>
            <person name="Banfield J.F."/>
        </authorList>
    </citation>
    <scope>NUCLEOTIDE SEQUENCE [LARGE SCALE GENOMIC DNA]</scope>
</reference>
<evidence type="ECO:0000256" key="2">
    <source>
        <dbReference type="ARBA" id="ARBA00004651"/>
    </source>
</evidence>
<dbReference type="GO" id="GO:0006508">
    <property type="term" value="P:proteolysis"/>
    <property type="evidence" value="ECO:0007669"/>
    <property type="project" value="UniProtKB-KW"/>
</dbReference>
<evidence type="ECO:0000256" key="1">
    <source>
        <dbReference type="ARBA" id="ARBA00001947"/>
    </source>
</evidence>
<evidence type="ECO:0000259" key="14">
    <source>
        <dbReference type="Pfam" id="PF02163"/>
    </source>
</evidence>
<comment type="subcellular location">
    <subcellularLocation>
        <location evidence="2">Cell membrane</location>
        <topology evidence="2">Multi-pass membrane protein</topology>
    </subcellularLocation>
</comment>
<evidence type="ECO:0000256" key="12">
    <source>
        <dbReference type="ARBA" id="ARBA00023136"/>
    </source>
</evidence>
<sequence>MLILGLFGSNATFAIIFIVALLICLTVHEYAHALVATKLGDPTAKLDGRLTLNPIAHLDPMGTVFLLLVGFGWGKPVPINPRYFSKKSDEILVALAGITTNLILALACAIPLRSLLASNQAAGASTLIVFLSVMVLLDVILAVFNLLPIPPLDGSHVVEYFLSDSAKYQYQFLGPYLLIGLILLDYFSSTSIIFALAEPVIRFIAGSQITQLFFR</sequence>
<evidence type="ECO:0000256" key="13">
    <source>
        <dbReference type="SAM" id="Phobius"/>
    </source>
</evidence>
<feature type="transmembrane region" description="Helical" evidence="13">
    <location>
        <begin position="52"/>
        <end position="71"/>
    </location>
</feature>
<keyword evidence="11" id="KW-0482">Metalloprotease</keyword>
<evidence type="ECO:0000256" key="6">
    <source>
        <dbReference type="ARBA" id="ARBA00022692"/>
    </source>
</evidence>
<dbReference type="InterPro" id="IPR008915">
    <property type="entry name" value="Peptidase_M50"/>
</dbReference>
<dbReference type="InterPro" id="IPR052348">
    <property type="entry name" value="Metallopeptidase_M50B"/>
</dbReference>
<evidence type="ECO:0000256" key="5">
    <source>
        <dbReference type="ARBA" id="ARBA00022670"/>
    </source>
</evidence>
<keyword evidence="12 13" id="KW-0472">Membrane</keyword>
<dbReference type="Pfam" id="PF02163">
    <property type="entry name" value="Peptidase_M50"/>
    <property type="match status" value="1"/>
</dbReference>
<accession>A0A2H0W6Z9</accession>
<keyword evidence="7" id="KW-0479">Metal-binding</keyword>
<evidence type="ECO:0000256" key="7">
    <source>
        <dbReference type="ARBA" id="ARBA00022723"/>
    </source>
</evidence>
<feature type="transmembrane region" description="Helical" evidence="13">
    <location>
        <begin position="176"/>
        <end position="197"/>
    </location>
</feature>
<feature type="domain" description="Peptidase M50" evidence="14">
    <location>
        <begin position="120"/>
        <end position="164"/>
    </location>
</feature>
<keyword evidence="4" id="KW-1003">Cell membrane</keyword>
<dbReference type="GO" id="GO:0046872">
    <property type="term" value="F:metal ion binding"/>
    <property type="evidence" value="ECO:0007669"/>
    <property type="project" value="UniProtKB-KW"/>
</dbReference>
<evidence type="ECO:0000256" key="4">
    <source>
        <dbReference type="ARBA" id="ARBA00022475"/>
    </source>
</evidence>
<feature type="transmembrane region" description="Helical" evidence="13">
    <location>
        <begin position="91"/>
        <end position="112"/>
    </location>
</feature>
<evidence type="ECO:0000256" key="10">
    <source>
        <dbReference type="ARBA" id="ARBA00022989"/>
    </source>
</evidence>
<comment type="similarity">
    <text evidence="3">Belongs to the peptidase M50B family.</text>
</comment>
<evidence type="ECO:0000256" key="11">
    <source>
        <dbReference type="ARBA" id="ARBA00023049"/>
    </source>
</evidence>
<evidence type="ECO:0000313" key="15">
    <source>
        <dbReference type="EMBL" id="PIS07859.1"/>
    </source>
</evidence>